<reference evidence="2" key="2">
    <citation type="submission" date="2023-06" db="EMBL/GenBank/DDBJ databases">
        <authorList>
            <consortium name="Lawrence Berkeley National Laboratory"/>
            <person name="Haridas S."/>
            <person name="Hensen N."/>
            <person name="Bonometti L."/>
            <person name="Westerberg I."/>
            <person name="Brannstrom I.O."/>
            <person name="Guillou S."/>
            <person name="Cros-Aarteil S."/>
            <person name="Calhoun S."/>
            <person name="Kuo A."/>
            <person name="Mondo S."/>
            <person name="Pangilinan J."/>
            <person name="Riley R."/>
            <person name="LaButti K."/>
            <person name="Andreopoulos B."/>
            <person name="Lipzen A."/>
            <person name="Chen C."/>
            <person name="Yanf M."/>
            <person name="Daum C."/>
            <person name="Ng V."/>
            <person name="Clum A."/>
            <person name="Steindorff A."/>
            <person name="Ohm R."/>
            <person name="Martin F."/>
            <person name="Silar P."/>
            <person name="Natvig D."/>
            <person name="Lalanne C."/>
            <person name="Gautier V."/>
            <person name="Ament-velasquez S.L."/>
            <person name="Kruys A."/>
            <person name="Hutchinson M.I."/>
            <person name="Powell A.J."/>
            <person name="Barry K."/>
            <person name="Miller A.N."/>
            <person name="Grigoriev I.V."/>
            <person name="Debuchy R."/>
            <person name="Gladieux P."/>
            <person name="Thoren M.H."/>
            <person name="Johannesson H."/>
        </authorList>
    </citation>
    <scope>NUCLEOTIDE SEQUENCE</scope>
    <source>
        <strain evidence="2">CBS 232.78</strain>
    </source>
</reference>
<keyword evidence="3" id="KW-1185">Reference proteome</keyword>
<sequence length="949" mass="108063">MAPYPADRLGGERAAIRLLVLLPGDGLATITCTLREVTFENMESYEALSYEWGDAGSPQTILVNDKDFDVGQNLYQALRHLRLPDAERILWIDAICVNQTDLQERNHQVQQMADVYSRAHQVVAWIGLETEDSKVAFEFLRESFEFSPRNRKSLMEDPRWQSLEKLCQRPYWGRVWIVQEICLAQRLIVKCGESHIPWRYISELRTARKHIWPQYLSKDERTFIQSVPACIDQQRETRRREGCVLWTLLELFRKSHCKEVHDKVYGFIGMSNDCGAQGISVDYSKSVSQVYEDVMRFYQTRFCTSDREDPGPDGAQLMKLSEFLIGLLRCPSLNNEIASQALLLETPLSPMLKISATQMVVITAFIGEVEIENMRHPASELVEFLRGTIPYSHLKRYRNHISPDVREVYAISGSPSTLLTAKSYLGEETTRDNHQIREKLVFVGRCKSRFDPYITGVAPEGTQVGDIVCTFLESRVALVFRPTSVVNHPAAAVGESIFRRNFGLTLVGSTIADLNWQDEKPVSRARLNPDKTIEIFHPENGTRITNTALLWPATLLIDISTLQLVTRGIASHSSHGFAKTMLNLLPRDDAQFTFLPTELGEVASATSDSRTSEKLHQKKVLGLAWKSAQRSDEELKKLQHDHHLREHALGPGYAGIWNLGATGYVSSTLQILYMLKPIRTGILSDGNLRSNPLAFGGALRDLFLHLQRSSLPVSPSALTYAMGWNEDYLHQTQDVVEFFRMFTVRVCLKNEGDALYDAYMNLLVGRMESITHGIVSRVEEFFDLEILTKTFTSLEDSLRGYQREENESGIKFRSIPPVFIISLKNKFYNTETGSMEMVHTQLTYPRVLNLTSVINDDVENSPSDLIYQLHGVVVLEDVKPVPRFLLYLRPRQENQWLLFFNEDVTYGLESEVFEHNFRLNDGTVPAGAPLRIPILLLYLRVSMLDILLG</sequence>
<dbReference type="PANTHER" id="PTHR24148">
    <property type="entry name" value="ANKYRIN REPEAT DOMAIN-CONTAINING PROTEIN 39 HOMOLOG-RELATED"/>
    <property type="match status" value="1"/>
</dbReference>
<dbReference type="PROSITE" id="PS50235">
    <property type="entry name" value="USP_3"/>
    <property type="match status" value="1"/>
</dbReference>
<dbReference type="GO" id="GO:0004843">
    <property type="term" value="F:cysteine-type deubiquitinase activity"/>
    <property type="evidence" value="ECO:0007669"/>
    <property type="project" value="InterPro"/>
</dbReference>
<dbReference type="InterPro" id="IPR010730">
    <property type="entry name" value="HET"/>
</dbReference>
<feature type="domain" description="USP" evidence="1">
    <location>
        <begin position="654"/>
        <end position="941"/>
    </location>
</feature>
<evidence type="ECO:0000313" key="3">
    <source>
        <dbReference type="Proteomes" id="UP001285441"/>
    </source>
</evidence>
<organism evidence="2 3">
    <name type="scientific">Podospora didyma</name>
    <dbReference type="NCBI Taxonomy" id="330526"/>
    <lineage>
        <taxon>Eukaryota</taxon>
        <taxon>Fungi</taxon>
        <taxon>Dikarya</taxon>
        <taxon>Ascomycota</taxon>
        <taxon>Pezizomycotina</taxon>
        <taxon>Sordariomycetes</taxon>
        <taxon>Sordariomycetidae</taxon>
        <taxon>Sordariales</taxon>
        <taxon>Podosporaceae</taxon>
        <taxon>Podospora</taxon>
    </lineage>
</organism>
<dbReference type="Pfam" id="PF06985">
    <property type="entry name" value="HET"/>
    <property type="match status" value="1"/>
</dbReference>
<dbReference type="GO" id="GO:0016579">
    <property type="term" value="P:protein deubiquitination"/>
    <property type="evidence" value="ECO:0007669"/>
    <property type="project" value="InterPro"/>
</dbReference>
<name>A0AAE0NQ18_9PEZI</name>
<evidence type="ECO:0000259" key="1">
    <source>
        <dbReference type="PROSITE" id="PS50235"/>
    </source>
</evidence>
<dbReference type="InterPro" id="IPR028889">
    <property type="entry name" value="USP"/>
</dbReference>
<dbReference type="AlphaFoldDB" id="A0AAE0NQ18"/>
<dbReference type="Pfam" id="PF00443">
    <property type="entry name" value="UCH"/>
    <property type="match status" value="1"/>
</dbReference>
<protein>
    <submittedName>
        <fullName evidence="2">Heterokaryon incompatibility protein-domain-containing protein</fullName>
    </submittedName>
</protein>
<dbReference type="EMBL" id="JAULSW010000004">
    <property type="protein sequence ID" value="KAK3385601.1"/>
    <property type="molecule type" value="Genomic_DNA"/>
</dbReference>
<dbReference type="Gene3D" id="3.90.70.10">
    <property type="entry name" value="Cysteine proteinases"/>
    <property type="match status" value="1"/>
</dbReference>
<comment type="caution">
    <text evidence="2">The sequence shown here is derived from an EMBL/GenBank/DDBJ whole genome shotgun (WGS) entry which is preliminary data.</text>
</comment>
<dbReference type="InterPro" id="IPR052895">
    <property type="entry name" value="HetReg/Transcr_Mod"/>
</dbReference>
<proteinExistence type="predicted"/>
<dbReference type="SUPFAM" id="SSF54001">
    <property type="entry name" value="Cysteine proteinases"/>
    <property type="match status" value="1"/>
</dbReference>
<dbReference type="InterPro" id="IPR001394">
    <property type="entry name" value="Peptidase_C19_UCH"/>
</dbReference>
<evidence type="ECO:0000313" key="2">
    <source>
        <dbReference type="EMBL" id="KAK3385601.1"/>
    </source>
</evidence>
<gene>
    <name evidence="2" type="ORF">B0H63DRAFT_473251</name>
</gene>
<accession>A0AAE0NQ18</accession>
<dbReference type="InterPro" id="IPR038765">
    <property type="entry name" value="Papain-like_cys_pep_sf"/>
</dbReference>
<dbReference type="Proteomes" id="UP001285441">
    <property type="component" value="Unassembled WGS sequence"/>
</dbReference>
<reference evidence="2" key="1">
    <citation type="journal article" date="2023" name="Mol. Phylogenet. Evol.">
        <title>Genome-scale phylogeny and comparative genomics of the fungal order Sordariales.</title>
        <authorList>
            <person name="Hensen N."/>
            <person name="Bonometti L."/>
            <person name="Westerberg I."/>
            <person name="Brannstrom I.O."/>
            <person name="Guillou S."/>
            <person name="Cros-Aarteil S."/>
            <person name="Calhoun S."/>
            <person name="Haridas S."/>
            <person name="Kuo A."/>
            <person name="Mondo S."/>
            <person name="Pangilinan J."/>
            <person name="Riley R."/>
            <person name="LaButti K."/>
            <person name="Andreopoulos B."/>
            <person name="Lipzen A."/>
            <person name="Chen C."/>
            <person name="Yan M."/>
            <person name="Daum C."/>
            <person name="Ng V."/>
            <person name="Clum A."/>
            <person name="Steindorff A."/>
            <person name="Ohm R.A."/>
            <person name="Martin F."/>
            <person name="Silar P."/>
            <person name="Natvig D.O."/>
            <person name="Lalanne C."/>
            <person name="Gautier V."/>
            <person name="Ament-Velasquez S.L."/>
            <person name="Kruys A."/>
            <person name="Hutchinson M.I."/>
            <person name="Powell A.J."/>
            <person name="Barry K."/>
            <person name="Miller A.N."/>
            <person name="Grigoriev I.V."/>
            <person name="Debuchy R."/>
            <person name="Gladieux P."/>
            <person name="Hiltunen Thoren M."/>
            <person name="Johannesson H."/>
        </authorList>
    </citation>
    <scope>NUCLEOTIDE SEQUENCE</scope>
    <source>
        <strain evidence="2">CBS 232.78</strain>
    </source>
</reference>
<dbReference type="PANTHER" id="PTHR24148:SF73">
    <property type="entry name" value="HET DOMAIN PROTEIN (AFU_ORTHOLOGUE AFUA_8G01020)"/>
    <property type="match status" value="1"/>
</dbReference>